<proteinExistence type="predicted"/>
<evidence type="ECO:0000313" key="3">
    <source>
        <dbReference type="Proteomes" id="UP000310017"/>
    </source>
</evidence>
<keyword evidence="1" id="KW-0812">Transmembrane</keyword>
<keyword evidence="1" id="KW-1133">Transmembrane helix</keyword>
<organism evidence="2 3">
    <name type="scientific">Aggregatimonas sangjinii</name>
    <dbReference type="NCBI Taxonomy" id="2583587"/>
    <lineage>
        <taxon>Bacteria</taxon>
        <taxon>Pseudomonadati</taxon>
        <taxon>Bacteroidota</taxon>
        <taxon>Flavobacteriia</taxon>
        <taxon>Flavobacteriales</taxon>
        <taxon>Flavobacteriaceae</taxon>
        <taxon>Aggregatimonas</taxon>
    </lineage>
</organism>
<name>A0A5B7SPC4_9FLAO</name>
<protein>
    <submittedName>
        <fullName evidence="2">Uncharacterized protein</fullName>
    </submittedName>
</protein>
<sequence length="110" mass="12596">MGTNSKRNIDELVAETLDAVSDIETVKAPPFFKDKVLNRIRDQNTKVEASKAPFFWFTPRYQLVALICFVVLNTVALLSYTSDSYTDNVENFAEMYGLSETSTDFYLYQN</sequence>
<evidence type="ECO:0000256" key="1">
    <source>
        <dbReference type="SAM" id="Phobius"/>
    </source>
</evidence>
<dbReference type="RefSeq" id="WP_138852722.1">
    <property type="nucleotide sequence ID" value="NZ_CP040710.1"/>
</dbReference>
<dbReference type="OrthoDB" id="1139253at2"/>
<feature type="transmembrane region" description="Helical" evidence="1">
    <location>
        <begin position="61"/>
        <end position="80"/>
    </location>
</feature>
<dbReference type="AlphaFoldDB" id="A0A5B7SPC4"/>
<reference evidence="2 3" key="1">
    <citation type="submission" date="2019-05" db="EMBL/GenBank/DDBJ databases">
        <title>Genome sequencing of F202Z8.</title>
        <authorList>
            <person name="Kwon Y.M."/>
        </authorList>
    </citation>
    <scope>NUCLEOTIDE SEQUENCE [LARGE SCALE GENOMIC DNA]</scope>
    <source>
        <strain evidence="2 3">F202Z8</strain>
    </source>
</reference>
<gene>
    <name evidence="2" type="ORF">FGM00_09720</name>
</gene>
<dbReference type="KEGG" id="asag:FGM00_09720"/>
<accession>A0A5B7SPC4</accession>
<keyword evidence="3" id="KW-1185">Reference proteome</keyword>
<dbReference type="EMBL" id="CP040710">
    <property type="protein sequence ID" value="QCX00377.1"/>
    <property type="molecule type" value="Genomic_DNA"/>
</dbReference>
<dbReference type="Proteomes" id="UP000310017">
    <property type="component" value="Chromosome"/>
</dbReference>
<evidence type="ECO:0000313" key="2">
    <source>
        <dbReference type="EMBL" id="QCX00377.1"/>
    </source>
</evidence>
<keyword evidence="1" id="KW-0472">Membrane</keyword>